<organism evidence="3 4">
    <name type="scientific">Phtheirospermum japonicum</name>
    <dbReference type="NCBI Taxonomy" id="374723"/>
    <lineage>
        <taxon>Eukaryota</taxon>
        <taxon>Viridiplantae</taxon>
        <taxon>Streptophyta</taxon>
        <taxon>Embryophyta</taxon>
        <taxon>Tracheophyta</taxon>
        <taxon>Spermatophyta</taxon>
        <taxon>Magnoliopsida</taxon>
        <taxon>eudicotyledons</taxon>
        <taxon>Gunneridae</taxon>
        <taxon>Pentapetalae</taxon>
        <taxon>asterids</taxon>
        <taxon>lamiids</taxon>
        <taxon>Lamiales</taxon>
        <taxon>Orobanchaceae</taxon>
        <taxon>Orobanchaceae incertae sedis</taxon>
        <taxon>Phtheirospermum</taxon>
    </lineage>
</organism>
<dbReference type="Pfam" id="PF05641">
    <property type="entry name" value="Agenet"/>
    <property type="match status" value="1"/>
</dbReference>
<dbReference type="Proteomes" id="UP000653305">
    <property type="component" value="Unassembled WGS sequence"/>
</dbReference>
<feature type="domain" description="Agenet" evidence="2">
    <location>
        <begin position="1710"/>
        <end position="1768"/>
    </location>
</feature>
<feature type="region of interest" description="Disordered" evidence="1">
    <location>
        <begin position="1904"/>
        <end position="2064"/>
    </location>
</feature>
<reference evidence="3" key="1">
    <citation type="submission" date="2020-07" db="EMBL/GenBank/DDBJ databases">
        <title>Ethylene signaling mediates host invasion by parasitic plants.</title>
        <authorList>
            <person name="Yoshida S."/>
        </authorList>
    </citation>
    <scope>NUCLEOTIDE SEQUENCE</scope>
    <source>
        <strain evidence="3">Okayama</strain>
    </source>
</reference>
<proteinExistence type="predicted"/>
<feature type="compositionally biased region" description="Polar residues" evidence="1">
    <location>
        <begin position="1992"/>
        <end position="2010"/>
    </location>
</feature>
<dbReference type="InterPro" id="IPR008395">
    <property type="entry name" value="Agenet-like_dom"/>
</dbReference>
<feature type="compositionally biased region" description="Low complexity" evidence="1">
    <location>
        <begin position="690"/>
        <end position="704"/>
    </location>
</feature>
<feature type="region of interest" description="Disordered" evidence="1">
    <location>
        <begin position="197"/>
        <end position="227"/>
    </location>
</feature>
<sequence length="2148" mass="229571">MYGYEGKRGRSIGVELRGNQRGLYMTYVGGFRYFVPIDGVRGVLQGHTPMEYNDNDYEGQNLHLTGEESSRSSSVLRPFALPKFDFDDSLQGHLRFDSLVENEVFLGIPSQEDNQWIEDFSRGGSAIAFSSSAAESCALPRHINVWSEATSSESVEMLLKAVGQEEMVPGENLMEESEPGDQLGSSTRQMEKVGQDSKIDDGIDHGNSSLPPAEVEGDISRSNQSAGVEGVQSEYAVQSGETNVPIYGACADRNDASFTENSGNSNIKVKRTSDNQLGTCGLVNEFVSTHVQENVPVFCTELGINKSETCSQNVAVSVEESLDEDKISDTSFVSSSCVTKAIAHSVEEQEEGCKKILGANAIETDSTVMHCSREIPSEMEPSKVEHSVKMCVANFGEESNVARIGESVSTEVAFVVEPAGGSQPRTVVFSSDTEIKQLSEGRSILHEKSSISLQGEGIEGLVVEGSDAATSAIVGNTELKQVPFIQSSDQNKSPAGSEYNRPGCHSSFEAPCASPSDKFGENNHGDGPVNASGSTVEGSSCGDLSDAVDTVVEKDNVEDGNHVVPPLVSTIDIISMPLVACEDDLDVPVHERDVKKLPFDSTDVACGGSEKEVPTCSAEGVQVDITTASLPNSSAGDYPALNTEVEDTKLTSSCVEGDELVDGNKHNSPSCDMAFGDQSKETESEAPKQLLSSASKESLESNELTPVFETEKGSLLDSEAGETHTQTSSQSIFLVETSSVAMSDEGHKKLHEEMKNSSNDLIVQDGGAEAAPTEKPMKAEAGRNLGANSSTVSVASCTVEMDKSNLVAPPDISCTDLSQSVINSQASLKRDDVENIAEVLTTSKNSGVNVSSKDDGTFTFDIRPLGGSPSTCSSQTDPVEVKEVSHVSSLTSPSGGARGSSERKPRRSTSRSGKASATKGNQVKEKTPLRQTVKWEKSSQFLSPLGAGQLVTFESAVKPRGSVSTPTSSLPDLNTSAPSSAFFQQPFTDLQQLQLRAQIFVYGSLIQGAAPDEACMVSAFGAKALDQTKRQGFPQSEAFTSVGGRASNKATPPVVNPMISLSSPLWNTSTPSAEALPPSSMARSAVIDYQAVSPLNPYQTPPIRNYATHTTWSSQAPFPVPWLAPSQTSSYDISTNPAFPAEPVMSTPSKESSLAVACSTKHVSSIPTTHTGASITFAGPSSLDLKKLKVSTEQTADTMIRKRKKSSGAEDAVHVSVTAALADTVSVPVISSELSNKGPAVEDLSQFSLIARNQGGQMPTPVVSSHYSTSVSVATPSSLVQKGTTNQFFSMVLPSITSDQSKGGDLSIDKRALNIECFSKVEEAKFQAQEAAAHAAAAISQCEDVWSQLGQQNNSGLTSDAQSKLASAAVAIAAAASVAKAAAAAAKIASTAALQAKQMADEAVAKSGTVNPTGHDAMLVSNSMNLANASPVSILRGGDRNNVPSLAISAAREASKKRIEAASAATRHAENLDAIVKAAELAAEAVSHAGKIVAMGEPFSLSELAEAGPNSYWKVSKVADDKTNNISSTSNAGEVPEVYMNQHNAPNKDMHVTRDVLSPIQELSRNMVDDHVIVEENIIASGKHGENFKAQKDKKVSDSANIIISDPDMESRSTSYASSSIKEGSYVEVLKDRGDLKKAWFSANVLGLKDGEALVSYTELQSDGGSEKLKEWVSIEANDSEAPKVRIPHPMTAVQFEGTRKRRRAAAKDYTWSVGDKVDAWVQDCWREGIIAEKNKNEATTLSVHFPAQGETSLVKVWHLRPTLIWSDGQWIEWCGTLQDSAPQGDTPAEKRPKLGGSRSIEAKGKAKVAKNMDFAEMGRNEVPRLPLSANEKTFSIGSMREENKPNTVKTMRSGTEKEGSRVVFGVPKPGKKRKFMEVSKHYVSDRVAKTNVPNDSVKLAKILAPHGSGSRGFKNKSKLDLKDKQVVESRPRAIKSGKPPSIIPSRSLARRDDSTSSRHNARSASVSDTGKGSISNDENESGEQNRAGFGSFSNVEETSGGSMVFSSQALPKDNRKKTATRNIKPQRLNQGKLAPASGRSAKNEANETSMSDASEPRRSNRRIQPTSREIDYLCLRYAHCKLTFVLGLIYLAAHSASRYWKGYKVRCLFRNFLHLLMKKATGLLTTKAQSEGIIIVVDRSSVRMAPK</sequence>
<evidence type="ECO:0000259" key="2">
    <source>
        <dbReference type="SMART" id="SM00743"/>
    </source>
</evidence>
<name>A0A830B4H3_9LAMI</name>
<dbReference type="PANTHER" id="PTHR48429:SF1">
    <property type="entry name" value="AGENET DOMAIN-CONTAINING PROTEIN"/>
    <property type="match status" value="1"/>
</dbReference>
<feature type="region of interest" description="Disordered" evidence="1">
    <location>
        <begin position="660"/>
        <end position="705"/>
    </location>
</feature>
<keyword evidence="4" id="KW-1185">Reference proteome</keyword>
<dbReference type="OrthoDB" id="433924at2759"/>
<gene>
    <name evidence="3" type="ORF">PHJA_000319900</name>
</gene>
<feature type="compositionally biased region" description="Polar residues" evidence="1">
    <location>
        <begin position="910"/>
        <end position="921"/>
    </location>
</feature>
<protein>
    <recommendedName>
        <fullName evidence="2">Agenet domain-containing protein</fullName>
    </recommendedName>
</protein>
<feature type="domain" description="Agenet" evidence="2">
    <location>
        <begin position="1619"/>
        <end position="1688"/>
    </location>
</feature>
<feature type="compositionally biased region" description="Polar residues" evidence="1">
    <location>
        <begin position="868"/>
        <end position="877"/>
    </location>
</feature>
<dbReference type="EMBL" id="BMAC01000034">
    <property type="protein sequence ID" value="GFP81766.1"/>
    <property type="molecule type" value="Genomic_DNA"/>
</dbReference>
<evidence type="ECO:0000313" key="4">
    <source>
        <dbReference type="Proteomes" id="UP000653305"/>
    </source>
</evidence>
<comment type="caution">
    <text evidence="3">The sequence shown here is derived from an EMBL/GenBank/DDBJ whole genome shotgun (WGS) entry which is preliminary data.</text>
</comment>
<feature type="region of interest" description="Disordered" evidence="1">
    <location>
        <begin position="1779"/>
        <end position="1803"/>
    </location>
</feature>
<feature type="compositionally biased region" description="Polar residues" evidence="1">
    <location>
        <begin position="2021"/>
        <end position="2030"/>
    </location>
</feature>
<feature type="compositionally biased region" description="Polar residues" evidence="1">
    <location>
        <begin position="1963"/>
        <end position="1977"/>
    </location>
</feature>
<feature type="region of interest" description="Disordered" evidence="1">
    <location>
        <begin position="515"/>
        <end position="543"/>
    </location>
</feature>
<feature type="compositionally biased region" description="Basic and acidic residues" evidence="1">
    <location>
        <begin position="1918"/>
        <end position="1932"/>
    </location>
</feature>
<accession>A0A830B4H3</accession>
<dbReference type="PANTHER" id="PTHR48429">
    <property type="entry name" value="AGENET DOMAIN-CONTAINING PROTEIN"/>
    <property type="match status" value="1"/>
</dbReference>
<evidence type="ECO:0000313" key="3">
    <source>
        <dbReference type="EMBL" id="GFP81766.1"/>
    </source>
</evidence>
<evidence type="ECO:0000256" key="1">
    <source>
        <dbReference type="SAM" id="MobiDB-lite"/>
    </source>
</evidence>
<dbReference type="InterPro" id="IPR055274">
    <property type="entry name" value="SWO1"/>
</dbReference>
<dbReference type="SMART" id="SM00743">
    <property type="entry name" value="Agenet"/>
    <property type="match status" value="2"/>
</dbReference>
<dbReference type="InterPro" id="IPR014002">
    <property type="entry name" value="Agenet_dom_plant"/>
</dbReference>
<feature type="region of interest" description="Disordered" evidence="1">
    <location>
        <begin position="862"/>
        <end position="930"/>
    </location>
</feature>